<protein>
    <submittedName>
        <fullName evidence="1">7729_t:CDS:1</fullName>
    </submittedName>
</protein>
<keyword evidence="2" id="KW-1185">Reference proteome</keyword>
<proteinExistence type="predicted"/>
<accession>A0A9N9I351</accession>
<dbReference type="Proteomes" id="UP000789570">
    <property type="component" value="Unassembled WGS sequence"/>
</dbReference>
<dbReference type="AlphaFoldDB" id="A0A9N9I351"/>
<name>A0A9N9I351_9GLOM</name>
<dbReference type="EMBL" id="CAJVPQ010009711">
    <property type="protein sequence ID" value="CAG8717349.1"/>
    <property type="molecule type" value="Genomic_DNA"/>
</dbReference>
<evidence type="ECO:0000313" key="1">
    <source>
        <dbReference type="EMBL" id="CAG8717349.1"/>
    </source>
</evidence>
<sequence length="64" mass="7205">MALPIQVKMKGKALVYDILKNIISASQAEKNILFEIQPFLNYGSSFRIRVLNFIRPEFAGSSST</sequence>
<comment type="caution">
    <text evidence="1">The sequence shown here is derived from an EMBL/GenBank/DDBJ whole genome shotgun (WGS) entry which is preliminary data.</text>
</comment>
<gene>
    <name evidence="1" type="ORF">FCALED_LOCUS14222</name>
</gene>
<organism evidence="1 2">
    <name type="scientific">Funneliformis caledonium</name>
    <dbReference type="NCBI Taxonomy" id="1117310"/>
    <lineage>
        <taxon>Eukaryota</taxon>
        <taxon>Fungi</taxon>
        <taxon>Fungi incertae sedis</taxon>
        <taxon>Mucoromycota</taxon>
        <taxon>Glomeromycotina</taxon>
        <taxon>Glomeromycetes</taxon>
        <taxon>Glomerales</taxon>
        <taxon>Glomeraceae</taxon>
        <taxon>Funneliformis</taxon>
    </lineage>
</organism>
<reference evidence="1" key="1">
    <citation type="submission" date="2021-06" db="EMBL/GenBank/DDBJ databases">
        <authorList>
            <person name="Kallberg Y."/>
            <person name="Tangrot J."/>
            <person name="Rosling A."/>
        </authorList>
    </citation>
    <scope>NUCLEOTIDE SEQUENCE</scope>
    <source>
        <strain evidence="1">UK204</strain>
    </source>
</reference>
<evidence type="ECO:0000313" key="2">
    <source>
        <dbReference type="Proteomes" id="UP000789570"/>
    </source>
</evidence>